<evidence type="ECO:0000313" key="2">
    <source>
        <dbReference type="Proteomes" id="UP000299102"/>
    </source>
</evidence>
<organism evidence="1 2">
    <name type="scientific">Eumeta variegata</name>
    <name type="common">Bagworm moth</name>
    <name type="synonym">Eumeta japonica</name>
    <dbReference type="NCBI Taxonomy" id="151549"/>
    <lineage>
        <taxon>Eukaryota</taxon>
        <taxon>Metazoa</taxon>
        <taxon>Ecdysozoa</taxon>
        <taxon>Arthropoda</taxon>
        <taxon>Hexapoda</taxon>
        <taxon>Insecta</taxon>
        <taxon>Pterygota</taxon>
        <taxon>Neoptera</taxon>
        <taxon>Endopterygota</taxon>
        <taxon>Lepidoptera</taxon>
        <taxon>Glossata</taxon>
        <taxon>Ditrysia</taxon>
        <taxon>Tineoidea</taxon>
        <taxon>Psychidae</taxon>
        <taxon>Oiketicinae</taxon>
        <taxon>Eumeta</taxon>
    </lineage>
</organism>
<comment type="caution">
    <text evidence="1">The sequence shown here is derived from an EMBL/GenBank/DDBJ whole genome shotgun (WGS) entry which is preliminary data.</text>
</comment>
<reference evidence="1 2" key="1">
    <citation type="journal article" date="2019" name="Commun. Biol.">
        <title>The bagworm genome reveals a unique fibroin gene that provides high tensile strength.</title>
        <authorList>
            <person name="Kono N."/>
            <person name="Nakamura H."/>
            <person name="Ohtoshi R."/>
            <person name="Tomita M."/>
            <person name="Numata K."/>
            <person name="Arakawa K."/>
        </authorList>
    </citation>
    <scope>NUCLEOTIDE SEQUENCE [LARGE SCALE GENOMIC DNA]</scope>
</reference>
<proteinExistence type="predicted"/>
<name>A0A4C1V3L4_EUMVA</name>
<dbReference type="Proteomes" id="UP000299102">
    <property type="component" value="Unassembled WGS sequence"/>
</dbReference>
<dbReference type="AlphaFoldDB" id="A0A4C1V3L4"/>
<sequence>MRATVDMSESADHRRCGGSSLRLIGCWSRDHVQLYRQYTLYVYIASYFQLTLSRKLQLLGHTALLSEIIFFSPTLRRLLRASGDGGSILAAGELTNEFF</sequence>
<keyword evidence="2" id="KW-1185">Reference proteome</keyword>
<evidence type="ECO:0000313" key="1">
    <source>
        <dbReference type="EMBL" id="GBP32842.1"/>
    </source>
</evidence>
<gene>
    <name evidence="1" type="ORF">EVAR_19694_1</name>
</gene>
<protein>
    <submittedName>
        <fullName evidence="1">Uncharacterized protein</fullName>
    </submittedName>
</protein>
<dbReference type="EMBL" id="BGZK01000265">
    <property type="protein sequence ID" value="GBP32842.1"/>
    <property type="molecule type" value="Genomic_DNA"/>
</dbReference>
<accession>A0A4C1V3L4</accession>